<dbReference type="SMR" id="A0A482WTG4"/>
<dbReference type="Pfam" id="PF01019">
    <property type="entry name" value="G_glu_transpept"/>
    <property type="match status" value="1"/>
</dbReference>
<evidence type="ECO:0000313" key="3">
    <source>
        <dbReference type="EMBL" id="RZF36562.1"/>
    </source>
</evidence>
<dbReference type="EMBL" id="QKKF02026142">
    <property type="protein sequence ID" value="RZF36562.1"/>
    <property type="molecule type" value="Genomic_DNA"/>
</dbReference>
<dbReference type="SUPFAM" id="SSF56235">
    <property type="entry name" value="N-terminal nucleophile aminohydrolases (Ntn hydrolases)"/>
    <property type="match status" value="1"/>
</dbReference>
<proteinExistence type="predicted"/>
<gene>
    <name evidence="3" type="ORF">LSTR_LSTR010673</name>
</gene>
<dbReference type="PANTHER" id="PTHR11686:SF9">
    <property type="entry name" value="RE13973P"/>
    <property type="match status" value="1"/>
</dbReference>
<evidence type="ECO:0000256" key="1">
    <source>
        <dbReference type="PIRSR" id="PIRSR600101-2"/>
    </source>
</evidence>
<dbReference type="PRINTS" id="PR01210">
    <property type="entry name" value="GGTRANSPTASE"/>
</dbReference>
<reference evidence="3 4" key="1">
    <citation type="journal article" date="2017" name="Gigascience">
        <title>Genome sequence of the small brown planthopper, Laodelphax striatellus.</title>
        <authorList>
            <person name="Zhu J."/>
            <person name="Jiang F."/>
            <person name="Wang X."/>
            <person name="Yang P."/>
            <person name="Bao Y."/>
            <person name="Zhao W."/>
            <person name="Wang W."/>
            <person name="Lu H."/>
            <person name="Wang Q."/>
            <person name="Cui N."/>
            <person name="Li J."/>
            <person name="Chen X."/>
            <person name="Luo L."/>
            <person name="Yu J."/>
            <person name="Kang L."/>
            <person name="Cui F."/>
        </authorList>
    </citation>
    <scope>NUCLEOTIDE SEQUENCE [LARGE SCALE GENOMIC DNA]</scope>
    <source>
        <strain evidence="3">Lst14</strain>
    </source>
</reference>
<dbReference type="GO" id="GO:0005886">
    <property type="term" value="C:plasma membrane"/>
    <property type="evidence" value="ECO:0007669"/>
    <property type="project" value="TreeGrafter"/>
</dbReference>
<dbReference type="STRING" id="195883.A0A482WTG4"/>
<evidence type="ECO:0008006" key="5">
    <source>
        <dbReference type="Google" id="ProtNLM"/>
    </source>
</evidence>
<organism evidence="3 4">
    <name type="scientific">Laodelphax striatellus</name>
    <name type="common">Small brown planthopper</name>
    <name type="synonym">Delphax striatella</name>
    <dbReference type="NCBI Taxonomy" id="195883"/>
    <lineage>
        <taxon>Eukaryota</taxon>
        <taxon>Metazoa</taxon>
        <taxon>Ecdysozoa</taxon>
        <taxon>Arthropoda</taxon>
        <taxon>Hexapoda</taxon>
        <taxon>Insecta</taxon>
        <taxon>Pterygota</taxon>
        <taxon>Neoptera</taxon>
        <taxon>Paraneoptera</taxon>
        <taxon>Hemiptera</taxon>
        <taxon>Auchenorrhyncha</taxon>
        <taxon>Fulgoroidea</taxon>
        <taxon>Delphacidae</taxon>
        <taxon>Criomorphinae</taxon>
        <taxon>Laodelphax</taxon>
    </lineage>
</organism>
<evidence type="ECO:0000313" key="4">
    <source>
        <dbReference type="Proteomes" id="UP000291343"/>
    </source>
</evidence>
<dbReference type="PANTHER" id="PTHR11686">
    <property type="entry name" value="GAMMA GLUTAMYL TRANSPEPTIDASE"/>
    <property type="match status" value="1"/>
</dbReference>
<name>A0A482WTG4_LAOST</name>
<keyword evidence="4" id="KW-1185">Reference proteome</keyword>
<dbReference type="GO" id="GO:0006751">
    <property type="term" value="P:glutathione catabolic process"/>
    <property type="evidence" value="ECO:0007669"/>
    <property type="project" value="InterPro"/>
</dbReference>
<dbReference type="Proteomes" id="UP000291343">
    <property type="component" value="Unassembled WGS sequence"/>
</dbReference>
<dbReference type="InterPro" id="IPR000101">
    <property type="entry name" value="GGT_peptidase"/>
</dbReference>
<dbReference type="GO" id="GO:0036374">
    <property type="term" value="F:glutathione hydrolase activity"/>
    <property type="evidence" value="ECO:0007669"/>
    <property type="project" value="InterPro"/>
</dbReference>
<dbReference type="AlphaFoldDB" id="A0A482WTG4"/>
<keyword evidence="2" id="KW-0472">Membrane</keyword>
<feature type="transmembrane region" description="Helical" evidence="2">
    <location>
        <begin position="9"/>
        <end position="27"/>
    </location>
</feature>
<comment type="caution">
    <text evidence="3">The sequence shown here is derived from an EMBL/GenBank/DDBJ whole genome shotgun (WGS) entry which is preliminary data.</text>
</comment>
<sequence>MIGPKFKQIFGLFMFVLIATAILYLWIHYSHTKPVPVDVADEDLSPPDMTVHPGPSETTMGVYRQAAIVSNGEPCSKIGIDILQKNGNAVEAAIATLLCDGVTCMQSMGIGGGFLMTIYSREKKHAVVLNARETAPGAATEGMYNGNSYASKIGARSAAVPGELRGYQAAFEKFGSGNVKWAELFEPTIKLCEEGFNVSRHMDRHLKRYEPDIRLSESLSNVLMRKDGTLPKVGDVVTLPKLAQTLKLIANSPRRAEEFYNGELTDTFIQDIQDNGGIITKEDLLNYQ</sequence>
<feature type="binding site" evidence="1">
    <location>
        <position position="132"/>
    </location>
    <ligand>
        <name>L-glutamate</name>
        <dbReference type="ChEBI" id="CHEBI:29985"/>
    </ligand>
</feature>
<protein>
    <recommendedName>
        <fullName evidence="5">Gamma-glutamyltranspeptidase 1</fullName>
    </recommendedName>
</protein>
<dbReference type="InterPro" id="IPR029055">
    <property type="entry name" value="Ntn_hydrolases_N"/>
</dbReference>
<keyword evidence="2" id="KW-1133">Transmembrane helix</keyword>
<keyword evidence="2" id="KW-0812">Transmembrane</keyword>
<dbReference type="InParanoid" id="A0A482WTG4"/>
<accession>A0A482WTG4</accession>
<dbReference type="OrthoDB" id="1081007at2759"/>
<evidence type="ECO:0000256" key="2">
    <source>
        <dbReference type="SAM" id="Phobius"/>
    </source>
</evidence>